<dbReference type="GO" id="GO:0006355">
    <property type="term" value="P:regulation of DNA-templated transcription"/>
    <property type="evidence" value="ECO:0007669"/>
    <property type="project" value="InterPro"/>
</dbReference>
<protein>
    <recommendedName>
        <fullName evidence="5">BHLH domain-containing protein</fullName>
    </recommendedName>
</protein>
<evidence type="ECO:0000256" key="3">
    <source>
        <dbReference type="ARBA" id="ARBA00023163"/>
    </source>
</evidence>
<evidence type="ECO:0000313" key="7">
    <source>
        <dbReference type="Proteomes" id="UP000316621"/>
    </source>
</evidence>
<dbReference type="Gene3D" id="4.10.280.10">
    <property type="entry name" value="Helix-loop-helix DNA-binding domain"/>
    <property type="match status" value="1"/>
</dbReference>
<dbReference type="OMA" id="ELMNTMD"/>
<dbReference type="InterPro" id="IPR036638">
    <property type="entry name" value="HLH_DNA-bd_sf"/>
</dbReference>
<dbReference type="Pfam" id="PF23174">
    <property type="entry name" value="bHLH_ILI"/>
    <property type="match status" value="1"/>
</dbReference>
<gene>
    <name evidence="6" type="ORF">C5167_022584</name>
</gene>
<dbReference type="SUPFAM" id="SSF47459">
    <property type="entry name" value="HLH, helix-loop-helix DNA-binding domain"/>
    <property type="match status" value="1"/>
</dbReference>
<keyword evidence="4" id="KW-0175">Coiled coil</keyword>
<dbReference type="InterPro" id="IPR044293">
    <property type="entry name" value="PRE"/>
</dbReference>
<accession>A0A4Y7JM36</accession>
<evidence type="ECO:0000256" key="2">
    <source>
        <dbReference type="ARBA" id="ARBA00023015"/>
    </source>
</evidence>
<keyword evidence="1" id="KW-0341">Growth regulation</keyword>
<dbReference type="PANTHER" id="PTHR46446:SF28">
    <property type="entry name" value="TRANSCRIPTION FACTOR PRE5"/>
    <property type="match status" value="1"/>
</dbReference>
<feature type="domain" description="BHLH" evidence="5">
    <location>
        <begin position="6"/>
        <end position="59"/>
    </location>
</feature>
<sequence>MSSRRSSSTSRGSSRMITENELNDLLLKLQRLVPDLRRRSSRGSMSKTLKETCNYISSLQKEVDNLSDKISELMSSMEITSVEADALRGLLLQQH</sequence>
<evidence type="ECO:0000259" key="5">
    <source>
        <dbReference type="PROSITE" id="PS50888"/>
    </source>
</evidence>
<feature type="coiled-coil region" evidence="4">
    <location>
        <begin position="49"/>
        <end position="76"/>
    </location>
</feature>
<organism evidence="6 7">
    <name type="scientific">Papaver somniferum</name>
    <name type="common">Opium poppy</name>
    <dbReference type="NCBI Taxonomy" id="3469"/>
    <lineage>
        <taxon>Eukaryota</taxon>
        <taxon>Viridiplantae</taxon>
        <taxon>Streptophyta</taxon>
        <taxon>Embryophyta</taxon>
        <taxon>Tracheophyta</taxon>
        <taxon>Spermatophyta</taxon>
        <taxon>Magnoliopsida</taxon>
        <taxon>Ranunculales</taxon>
        <taxon>Papaveraceae</taxon>
        <taxon>Papaveroideae</taxon>
        <taxon>Papaver</taxon>
    </lineage>
</organism>
<dbReference type="GO" id="GO:0046983">
    <property type="term" value="F:protein dimerization activity"/>
    <property type="evidence" value="ECO:0007669"/>
    <property type="project" value="InterPro"/>
</dbReference>
<proteinExistence type="predicted"/>
<dbReference type="PROSITE" id="PS50888">
    <property type="entry name" value="BHLH"/>
    <property type="match status" value="1"/>
</dbReference>
<dbReference type="GO" id="GO:0040008">
    <property type="term" value="P:regulation of growth"/>
    <property type="evidence" value="ECO:0007669"/>
    <property type="project" value="InterPro"/>
</dbReference>
<keyword evidence="2" id="KW-0805">Transcription regulation</keyword>
<evidence type="ECO:0000313" key="6">
    <source>
        <dbReference type="EMBL" id="RZC60848.1"/>
    </source>
</evidence>
<evidence type="ECO:0000256" key="4">
    <source>
        <dbReference type="SAM" id="Coils"/>
    </source>
</evidence>
<dbReference type="Proteomes" id="UP000316621">
    <property type="component" value="Chromosome 5"/>
</dbReference>
<evidence type="ECO:0000256" key="1">
    <source>
        <dbReference type="ARBA" id="ARBA00022604"/>
    </source>
</evidence>
<dbReference type="PANTHER" id="PTHR46446">
    <property type="entry name" value="TRANSCRIPTION FACTOR PRE"/>
    <property type="match status" value="1"/>
</dbReference>
<dbReference type="OrthoDB" id="668823at2759"/>
<keyword evidence="3" id="KW-0804">Transcription</keyword>
<dbReference type="AlphaFoldDB" id="A0A4Y7JM36"/>
<dbReference type="EMBL" id="CM010719">
    <property type="protein sequence ID" value="RZC60848.1"/>
    <property type="molecule type" value="Genomic_DNA"/>
</dbReference>
<reference evidence="6 7" key="1">
    <citation type="journal article" date="2018" name="Science">
        <title>The opium poppy genome and morphinan production.</title>
        <authorList>
            <person name="Guo L."/>
            <person name="Winzer T."/>
            <person name="Yang X."/>
            <person name="Li Y."/>
            <person name="Ning Z."/>
            <person name="He Z."/>
            <person name="Teodor R."/>
            <person name="Lu Y."/>
            <person name="Bowser T.A."/>
            <person name="Graham I.A."/>
            <person name="Ye K."/>
        </authorList>
    </citation>
    <scope>NUCLEOTIDE SEQUENCE [LARGE SCALE GENOMIC DNA]</scope>
    <source>
        <strain evidence="7">cv. HN1</strain>
        <tissue evidence="6">Leaves</tissue>
    </source>
</reference>
<dbReference type="Gramene" id="RZC60848">
    <property type="protein sequence ID" value="RZC60848"/>
    <property type="gene ID" value="C5167_022584"/>
</dbReference>
<name>A0A4Y7JM36_PAPSO</name>
<keyword evidence="7" id="KW-1185">Reference proteome</keyword>
<dbReference type="InterPro" id="IPR011598">
    <property type="entry name" value="bHLH_dom"/>
</dbReference>